<sequence>MAQKLLIVESPAKAKTIGKYLGADFAVKASVGHVRDLPKSNKNAVDIPAGFVPHYEISKGKEKTVADIAEAAASAKEIILATDADREGEAIAWHIAELLKKAGIKKPIARAVYHEITKHAIEDALAHPRAIDQNLRRAQEARRVLDRLVGYDLSGLIWKKLRYGLSAGRVQSPALRILAEREREIKAFVPETFWRIFADTNTVQKAVLALSCEEEPRDKSETERILSEGKNGEWFVKEVSETEAKRSPRPPFITSTLQQVASTRLGFSPKKTMMLAQKLYESGLITYMRTDSTNLSEDARRALAVVIEKLFGKENVALRHYAKQVKNAQEAHEAIRPTDVARESAGAIPDQKKLYELIRRRTIASQMPNSGILRTKIIANIKNGTIPDFSANGSRVVHHGWLLADPAAKGEENELPKVVTNEPLALHDIRSEEKQTEPPARYSEAGLVKELEKRGIGRPSTYASIIDTLLARGYTEKEGRALRVTETGEAVSAFIEKYFGAYISDSFTAEMEDKLDDIANGSREYEKTMREFYTPFNKEVKKQSKDAEKITSLGDAPSGMKCPLCESAMEKKLSRVGAFFSCKKFPECKGARSLDGGVVEEKKPAVPIGTDPATNEPIFVKVGRFGPYVQLGEKKKGTTTKPKMASIPKDIEPKNVTIEIALKLLSLPRPLGVHPTTGKEITASRGRFGPYIVHDGDFRSLKVPDNPYDITLPRALEILKEEKKKRGFKKKES</sequence>
<dbReference type="Gene3D" id="1.10.290.10">
    <property type="entry name" value="Topoisomerase I, domain 4"/>
    <property type="match status" value="1"/>
</dbReference>
<evidence type="ECO:0000256" key="6">
    <source>
        <dbReference type="ARBA" id="ARBA00022842"/>
    </source>
</evidence>
<feature type="domain" description="Toprim" evidence="11">
    <location>
        <begin position="3"/>
        <end position="114"/>
    </location>
</feature>
<dbReference type="Pfam" id="PF01396">
    <property type="entry name" value="Zn_ribbon_Top1"/>
    <property type="match status" value="1"/>
</dbReference>
<evidence type="ECO:0000259" key="12">
    <source>
        <dbReference type="PROSITE" id="PS52039"/>
    </source>
</evidence>
<evidence type="ECO:0000313" key="14">
    <source>
        <dbReference type="Proteomes" id="UP000177797"/>
    </source>
</evidence>
<dbReference type="PROSITE" id="PS52039">
    <property type="entry name" value="TOPO_IA_2"/>
    <property type="match status" value="1"/>
</dbReference>
<keyword evidence="4" id="KW-0863">Zinc-finger</keyword>
<comment type="catalytic activity">
    <reaction evidence="1 10">
        <text>ATP-independent breakage of single-stranded DNA, followed by passage and rejoining.</text>
        <dbReference type="EC" id="5.6.2.1"/>
    </reaction>
</comment>
<comment type="caution">
    <text evidence="13">The sequence shown here is derived from an EMBL/GenBank/DDBJ whole genome shotgun (WGS) entry which is preliminary data.</text>
</comment>
<feature type="site" description="Interaction with DNA" evidence="10">
    <location>
        <position position="142"/>
    </location>
</feature>
<name>A0A1G2ND04_9BACT</name>
<protein>
    <recommendedName>
        <fullName evidence="10">DNA topoisomerase 1</fullName>
        <ecNumber evidence="10">5.6.2.1</ecNumber>
    </recommendedName>
    <alternativeName>
        <fullName evidence="10">DNA topoisomerase I</fullName>
    </alternativeName>
</protein>
<feature type="site" description="Interaction with DNA" evidence="10">
    <location>
        <position position="472"/>
    </location>
</feature>
<dbReference type="InterPro" id="IPR013497">
    <property type="entry name" value="Topo_IA_cen"/>
</dbReference>
<dbReference type="AlphaFoldDB" id="A0A1G2ND04"/>
<feature type="site" description="Interaction with DNA" evidence="10">
    <location>
        <position position="151"/>
    </location>
</feature>
<dbReference type="EMBL" id="MHSA01000020">
    <property type="protein sequence ID" value="OHA33998.1"/>
    <property type="molecule type" value="Genomic_DNA"/>
</dbReference>
<evidence type="ECO:0000256" key="4">
    <source>
        <dbReference type="ARBA" id="ARBA00022771"/>
    </source>
</evidence>
<dbReference type="InterPro" id="IPR000380">
    <property type="entry name" value="Topo_IA"/>
</dbReference>
<dbReference type="EC" id="5.6.2.1" evidence="10"/>
<dbReference type="InterPro" id="IPR023406">
    <property type="entry name" value="Topo_IA_AS"/>
</dbReference>
<dbReference type="CDD" id="cd00186">
    <property type="entry name" value="TOP1Ac"/>
    <property type="match status" value="1"/>
</dbReference>
<dbReference type="InterPro" id="IPR006171">
    <property type="entry name" value="TOPRIM_dom"/>
</dbReference>
<evidence type="ECO:0000256" key="5">
    <source>
        <dbReference type="ARBA" id="ARBA00022833"/>
    </source>
</evidence>
<accession>A0A1G2ND04</accession>
<dbReference type="InterPro" id="IPR013825">
    <property type="entry name" value="Topo_IA_cen_sub2"/>
</dbReference>
<feature type="site" description="Interaction with DNA" evidence="10">
    <location>
        <position position="143"/>
    </location>
</feature>
<dbReference type="Gene3D" id="2.70.20.10">
    <property type="entry name" value="Topoisomerase I, domain 3"/>
    <property type="match status" value="1"/>
</dbReference>
<keyword evidence="9 10" id="KW-0413">Isomerase</keyword>
<keyword evidence="3" id="KW-0479">Metal-binding</keyword>
<evidence type="ECO:0000259" key="11">
    <source>
        <dbReference type="PROSITE" id="PS50880"/>
    </source>
</evidence>
<dbReference type="InterPro" id="IPR023405">
    <property type="entry name" value="Topo_IA_core_domain"/>
</dbReference>
<dbReference type="InterPro" id="IPR005733">
    <property type="entry name" value="TopoI_bac-type"/>
</dbReference>
<dbReference type="GO" id="GO:0005694">
    <property type="term" value="C:chromosome"/>
    <property type="evidence" value="ECO:0007669"/>
    <property type="project" value="InterPro"/>
</dbReference>
<dbReference type="InterPro" id="IPR003601">
    <property type="entry name" value="Topo_IA_2"/>
</dbReference>
<dbReference type="Pfam" id="PF01751">
    <property type="entry name" value="Toprim"/>
    <property type="match status" value="1"/>
</dbReference>
<evidence type="ECO:0000256" key="10">
    <source>
        <dbReference type="HAMAP-Rule" id="MF_00952"/>
    </source>
</evidence>
<dbReference type="GO" id="GO:0003677">
    <property type="term" value="F:DNA binding"/>
    <property type="evidence" value="ECO:0007669"/>
    <property type="project" value="UniProtKB-KW"/>
</dbReference>
<dbReference type="InterPro" id="IPR013498">
    <property type="entry name" value="Topo_IA_Znf"/>
</dbReference>
<dbReference type="Pfam" id="PF13368">
    <property type="entry name" value="Toprim_C_rpt"/>
    <property type="match status" value="2"/>
</dbReference>
<comment type="similarity">
    <text evidence="2 10">Belongs to the type IA topoisomerase family.</text>
</comment>
<dbReference type="GO" id="GO:0006265">
    <property type="term" value="P:DNA topological change"/>
    <property type="evidence" value="ECO:0007669"/>
    <property type="project" value="UniProtKB-UniRule"/>
</dbReference>
<dbReference type="SMART" id="SM00493">
    <property type="entry name" value="TOPRIM"/>
    <property type="match status" value="1"/>
</dbReference>
<comment type="subunit">
    <text evidence="10">Monomer.</text>
</comment>
<feature type="site" description="Interaction with DNA" evidence="10">
    <location>
        <position position="158"/>
    </location>
</feature>
<keyword evidence="6" id="KW-0460">Magnesium</keyword>
<dbReference type="HAMAP" id="MF_00952">
    <property type="entry name" value="Topoisom_1_prok"/>
    <property type="match status" value="1"/>
</dbReference>
<dbReference type="SUPFAM" id="SSF56712">
    <property type="entry name" value="Prokaryotic type I DNA topoisomerase"/>
    <property type="match status" value="1"/>
</dbReference>
<dbReference type="Proteomes" id="UP000177797">
    <property type="component" value="Unassembled WGS sequence"/>
</dbReference>
<feature type="site" description="Interaction with DNA" evidence="10">
    <location>
        <position position="289"/>
    </location>
</feature>
<dbReference type="Gene3D" id="3.40.50.140">
    <property type="match status" value="1"/>
</dbReference>
<dbReference type="PROSITE" id="PS50880">
    <property type="entry name" value="TOPRIM"/>
    <property type="match status" value="1"/>
</dbReference>
<evidence type="ECO:0000256" key="3">
    <source>
        <dbReference type="ARBA" id="ARBA00022723"/>
    </source>
</evidence>
<organism evidence="13 14">
    <name type="scientific">Candidatus Taylorbacteria bacterium RIFCSPLOWO2_01_FULL_48_100</name>
    <dbReference type="NCBI Taxonomy" id="1802322"/>
    <lineage>
        <taxon>Bacteria</taxon>
        <taxon>Candidatus Tayloriibacteriota</taxon>
    </lineage>
</organism>
<dbReference type="GO" id="GO:0008270">
    <property type="term" value="F:zinc ion binding"/>
    <property type="evidence" value="ECO:0007669"/>
    <property type="project" value="UniProtKB-KW"/>
</dbReference>
<dbReference type="Gene3D" id="1.10.460.10">
    <property type="entry name" value="Topoisomerase I, domain 2"/>
    <property type="match status" value="1"/>
</dbReference>
<dbReference type="InterPro" id="IPR013824">
    <property type="entry name" value="Topo_IA_cen_sub1"/>
</dbReference>
<evidence type="ECO:0000256" key="7">
    <source>
        <dbReference type="ARBA" id="ARBA00023029"/>
    </source>
</evidence>
<keyword evidence="8 10" id="KW-0238">DNA-binding</keyword>
<dbReference type="PROSITE" id="PS00396">
    <property type="entry name" value="TOPO_IA_1"/>
    <property type="match status" value="1"/>
</dbReference>
<dbReference type="GO" id="GO:0003917">
    <property type="term" value="F:DNA topoisomerase type I (single strand cut, ATP-independent) activity"/>
    <property type="evidence" value="ECO:0007669"/>
    <property type="project" value="UniProtKB-UniRule"/>
</dbReference>
<dbReference type="InterPro" id="IPR003602">
    <property type="entry name" value="Topo_IA_DNA-bd_dom"/>
</dbReference>
<dbReference type="SUPFAM" id="SSF57783">
    <property type="entry name" value="Zinc beta-ribbon"/>
    <property type="match status" value="1"/>
</dbReference>
<evidence type="ECO:0000313" key="13">
    <source>
        <dbReference type="EMBL" id="OHA33998.1"/>
    </source>
</evidence>
<dbReference type="PRINTS" id="PR00417">
    <property type="entry name" value="PRTPISMRASEI"/>
</dbReference>
<gene>
    <name evidence="10" type="primary">topA</name>
    <name evidence="13" type="ORF">A2938_02405</name>
</gene>
<keyword evidence="5" id="KW-0862">Zinc</keyword>
<feature type="region of interest" description="Interaction with DNA" evidence="10">
    <location>
        <begin position="166"/>
        <end position="171"/>
    </location>
</feature>
<dbReference type="PANTHER" id="PTHR42785">
    <property type="entry name" value="DNA TOPOISOMERASE, TYPE IA, CORE"/>
    <property type="match status" value="1"/>
</dbReference>
<evidence type="ECO:0000256" key="1">
    <source>
        <dbReference type="ARBA" id="ARBA00000213"/>
    </source>
</evidence>
<dbReference type="InterPro" id="IPR013826">
    <property type="entry name" value="Topo_IA_cen_sub3"/>
</dbReference>
<feature type="active site" description="O-(5'-phospho-DNA)-tyrosine intermediate" evidence="10">
    <location>
        <position position="287"/>
    </location>
</feature>
<keyword evidence="7 10" id="KW-0799">Topoisomerase</keyword>
<dbReference type="SMART" id="SM00436">
    <property type="entry name" value="TOP1Bc"/>
    <property type="match status" value="1"/>
</dbReference>
<dbReference type="InterPro" id="IPR028612">
    <property type="entry name" value="Topoisom_1_IA"/>
</dbReference>
<proteinExistence type="inferred from homology"/>
<feature type="domain" description="Topo IA-type catalytic" evidence="12">
    <location>
        <begin position="132"/>
        <end position="541"/>
    </location>
</feature>
<evidence type="ECO:0000256" key="9">
    <source>
        <dbReference type="ARBA" id="ARBA00023235"/>
    </source>
</evidence>
<dbReference type="NCBIfam" id="TIGR01051">
    <property type="entry name" value="topA_bact"/>
    <property type="match status" value="1"/>
</dbReference>
<dbReference type="PANTHER" id="PTHR42785:SF1">
    <property type="entry name" value="DNA TOPOISOMERASE"/>
    <property type="match status" value="1"/>
</dbReference>
<dbReference type="SMART" id="SM00437">
    <property type="entry name" value="TOP1Ac"/>
    <property type="match status" value="1"/>
</dbReference>
<dbReference type="CDD" id="cd03363">
    <property type="entry name" value="TOPRIM_TopoIA_TopoI"/>
    <property type="match status" value="1"/>
</dbReference>
<dbReference type="InterPro" id="IPR025589">
    <property type="entry name" value="Toprim_C_rpt"/>
</dbReference>
<comment type="function">
    <text evidence="10">Releases the supercoiling and torsional tension of DNA, which is introduced during the DNA replication and transcription, by transiently cleaving and rejoining one strand of the DNA duplex. Introduces a single-strand break via transesterification at a target site in duplex DNA. The scissile phosphodiester is attacked by the catalytic tyrosine of the enzyme, resulting in the formation of a DNA-(5'-phosphotyrosyl)-enzyme intermediate and the expulsion of a 3'-OH DNA strand. The free DNA strand then undergoes passage around the unbroken strand, thus removing DNA supercoils. Finally, in the religation step, the DNA 3'-OH attacks the covalent intermediate to expel the active-site tyrosine and restore the DNA phosphodiester backbone.</text>
</comment>
<reference evidence="13 14" key="1">
    <citation type="journal article" date="2016" name="Nat. Commun.">
        <title>Thousands of microbial genomes shed light on interconnected biogeochemical processes in an aquifer system.</title>
        <authorList>
            <person name="Anantharaman K."/>
            <person name="Brown C.T."/>
            <person name="Hug L.A."/>
            <person name="Sharon I."/>
            <person name="Castelle C.J."/>
            <person name="Probst A.J."/>
            <person name="Thomas B.C."/>
            <person name="Singh A."/>
            <person name="Wilkins M.J."/>
            <person name="Karaoz U."/>
            <person name="Brodie E.L."/>
            <person name="Williams K.H."/>
            <person name="Hubbard S.S."/>
            <person name="Banfield J.F."/>
        </authorList>
    </citation>
    <scope>NUCLEOTIDE SEQUENCE [LARGE SCALE GENOMIC DNA]</scope>
</reference>
<feature type="site" description="Interaction with DNA" evidence="10">
    <location>
        <position position="33"/>
    </location>
</feature>
<feature type="site" description="Interaction with DNA" evidence="10">
    <location>
        <position position="146"/>
    </location>
</feature>
<evidence type="ECO:0000256" key="2">
    <source>
        <dbReference type="ARBA" id="ARBA00009446"/>
    </source>
</evidence>
<evidence type="ECO:0000256" key="8">
    <source>
        <dbReference type="ARBA" id="ARBA00023125"/>
    </source>
</evidence>
<dbReference type="Pfam" id="PF01131">
    <property type="entry name" value="Topoisom_bac"/>
    <property type="match status" value="1"/>
</dbReference>
<dbReference type="InterPro" id="IPR034149">
    <property type="entry name" value="TOPRIM_TopoI"/>
</dbReference>
<dbReference type="Gene3D" id="3.30.65.10">
    <property type="entry name" value="Bacterial Topoisomerase I, domain 1"/>
    <property type="match status" value="1"/>
</dbReference>